<reference evidence="5" key="1">
    <citation type="submission" date="2009-05" db="EMBL/GenBank/DDBJ databases">
        <title>The genome sequence of Ajellomyces capsulatus strain H143.</title>
        <authorList>
            <person name="Champion M."/>
            <person name="Cuomo C.A."/>
            <person name="Ma L.-J."/>
            <person name="Henn M.R."/>
            <person name="Sil A."/>
            <person name="Goldman B."/>
            <person name="Young S.K."/>
            <person name="Kodira C.D."/>
            <person name="Zeng Q."/>
            <person name="Koehrsen M."/>
            <person name="Alvarado L."/>
            <person name="Berlin A.M."/>
            <person name="Borenstein D."/>
            <person name="Chen Z."/>
            <person name="Engels R."/>
            <person name="Freedman E."/>
            <person name="Gellesch M."/>
            <person name="Goldberg J."/>
            <person name="Griggs A."/>
            <person name="Gujja S."/>
            <person name="Heiman D.I."/>
            <person name="Hepburn T.A."/>
            <person name="Howarth C."/>
            <person name="Jen D."/>
            <person name="Larson L."/>
            <person name="Lewis B."/>
            <person name="Mehta T."/>
            <person name="Park D."/>
            <person name="Pearson M."/>
            <person name="Roberts A."/>
            <person name="Saif S."/>
            <person name="Shea T.D."/>
            <person name="Shenoy N."/>
            <person name="Sisk P."/>
            <person name="Stolte C."/>
            <person name="Sykes S."/>
            <person name="Walk T."/>
            <person name="White J."/>
            <person name="Yandava C."/>
            <person name="Klein B."/>
            <person name="McEwen J.G."/>
            <person name="Puccia R."/>
            <person name="Goldman G.H."/>
            <person name="Felipe M.S."/>
            <person name="Nino-Vega G."/>
            <person name="San-Blas G."/>
            <person name="Taylor J.W."/>
            <person name="Mendoza L."/>
            <person name="Galagan J.E."/>
            <person name="Nusbaum C."/>
            <person name="Birren B.W."/>
        </authorList>
    </citation>
    <scope>NUCLEOTIDE SEQUENCE [LARGE SCALE GENOMIC DNA]</scope>
    <source>
        <strain evidence="5">H143</strain>
    </source>
</reference>
<keyword evidence="2" id="KW-0813">Transport</keyword>
<dbReference type="VEuPathDB" id="FungiDB:HCDG_06036"/>
<proteinExistence type="inferred from homology"/>
<dbReference type="STRING" id="544712.C6HJ02"/>
<dbReference type="InterPro" id="IPR026854">
    <property type="entry name" value="VPS13_N"/>
</dbReference>
<name>C6HJ02_AJECH</name>
<evidence type="ECO:0000256" key="2">
    <source>
        <dbReference type="ARBA" id="ARBA00022448"/>
    </source>
</evidence>
<sequence length="319" mass="36061">MLEGLVANLLNRFLGMYIKNFDAGQLNVGIWSGDVTLRNLELRREALDQLRLPLNVVEGYLGELTLSIPWSNLRGQPVRVLIQDVFLLSVPKEDATYDPEEEKRRQHAIKMEKLESAEILKEQQNTDGMSQEERLKNQSFTQSLTTAIIDNLQVEIKNVHFRYEDSIASPGHPFALGITIKELSAVSTDAEWKPTFIQSTSGTSHKLAVLEALAIYWNTDAELFGSCTKGYSEGMGLGRSELISRLRAAISEENHQFMLKPVSGRAGLEIDKTGRTDRPRIRARLLFDELGFVLDEEQYRDVLMLESALDMGLYQGTKR</sequence>
<comment type="similarity">
    <text evidence="1">Belongs to the VPS13 family.</text>
</comment>
<feature type="domain" description="Chorein N-terminal" evidence="3">
    <location>
        <begin position="1"/>
        <end position="311"/>
    </location>
</feature>
<organism evidence="4 5">
    <name type="scientific">Ajellomyces capsulatus (strain H143)</name>
    <name type="common">Darling's disease fungus</name>
    <name type="synonym">Histoplasma capsulatum</name>
    <dbReference type="NCBI Taxonomy" id="544712"/>
    <lineage>
        <taxon>Eukaryota</taxon>
        <taxon>Fungi</taxon>
        <taxon>Dikarya</taxon>
        <taxon>Ascomycota</taxon>
        <taxon>Pezizomycotina</taxon>
        <taxon>Eurotiomycetes</taxon>
        <taxon>Eurotiomycetidae</taxon>
        <taxon>Onygenales</taxon>
        <taxon>Ajellomycetaceae</taxon>
        <taxon>Histoplasma</taxon>
    </lineage>
</organism>
<dbReference type="PANTHER" id="PTHR16166">
    <property type="entry name" value="VACUOLAR PROTEIN SORTING-ASSOCIATED PROTEIN VPS13"/>
    <property type="match status" value="1"/>
</dbReference>
<protein>
    <recommendedName>
        <fullName evidence="3">Chorein N-terminal domain-containing protein</fullName>
    </recommendedName>
</protein>
<dbReference type="GO" id="GO:0045053">
    <property type="term" value="P:protein retention in Golgi apparatus"/>
    <property type="evidence" value="ECO:0007669"/>
    <property type="project" value="TreeGrafter"/>
</dbReference>
<dbReference type="GO" id="GO:0006623">
    <property type="term" value="P:protein targeting to vacuole"/>
    <property type="evidence" value="ECO:0007669"/>
    <property type="project" value="TreeGrafter"/>
</dbReference>
<dbReference type="PANTHER" id="PTHR16166:SF93">
    <property type="entry name" value="INTERMEMBRANE LIPID TRANSFER PROTEIN VPS13"/>
    <property type="match status" value="1"/>
</dbReference>
<dbReference type="InterPro" id="IPR026847">
    <property type="entry name" value="VPS13"/>
</dbReference>
<dbReference type="AlphaFoldDB" id="C6HJ02"/>
<evidence type="ECO:0000313" key="4">
    <source>
        <dbReference type="EMBL" id="EER39814.1"/>
    </source>
</evidence>
<dbReference type="EMBL" id="GG692428">
    <property type="protein sequence ID" value="EER39814.1"/>
    <property type="molecule type" value="Genomic_DNA"/>
</dbReference>
<dbReference type="GO" id="GO:0007005">
    <property type="term" value="P:mitochondrion organization"/>
    <property type="evidence" value="ECO:0007669"/>
    <property type="project" value="TreeGrafter"/>
</dbReference>
<dbReference type="Proteomes" id="UP000002624">
    <property type="component" value="Unassembled WGS sequence"/>
</dbReference>
<dbReference type="HOGENOM" id="CLU_028319_0_0_1"/>
<gene>
    <name evidence="4" type="ORF">HCDG_06036</name>
</gene>
<dbReference type="Pfam" id="PF12624">
    <property type="entry name" value="VPS13_N"/>
    <property type="match status" value="1"/>
</dbReference>
<dbReference type="eggNOG" id="KOG1809">
    <property type="taxonomic scope" value="Eukaryota"/>
</dbReference>
<dbReference type="GO" id="GO:0045324">
    <property type="term" value="P:late endosome to vacuole transport"/>
    <property type="evidence" value="ECO:0007669"/>
    <property type="project" value="TreeGrafter"/>
</dbReference>
<evidence type="ECO:0000259" key="3">
    <source>
        <dbReference type="Pfam" id="PF12624"/>
    </source>
</evidence>
<evidence type="ECO:0000313" key="5">
    <source>
        <dbReference type="Proteomes" id="UP000002624"/>
    </source>
</evidence>
<accession>C6HJ02</accession>
<dbReference type="OMA" id="TESACYY"/>
<evidence type="ECO:0000256" key="1">
    <source>
        <dbReference type="ARBA" id="ARBA00006545"/>
    </source>
</evidence>